<evidence type="ECO:0000313" key="5">
    <source>
        <dbReference type="EMBL" id="MBD5770823.1"/>
    </source>
</evidence>
<dbReference type="Pfam" id="PF00392">
    <property type="entry name" value="GntR"/>
    <property type="match status" value="1"/>
</dbReference>
<proteinExistence type="predicted"/>
<organism evidence="5 6">
    <name type="scientific">Marinomonas colpomeniae</name>
    <dbReference type="NCBI Taxonomy" id="2774408"/>
    <lineage>
        <taxon>Bacteria</taxon>
        <taxon>Pseudomonadati</taxon>
        <taxon>Pseudomonadota</taxon>
        <taxon>Gammaproteobacteria</taxon>
        <taxon>Oceanospirillales</taxon>
        <taxon>Oceanospirillaceae</taxon>
        <taxon>Marinomonas</taxon>
    </lineage>
</organism>
<keyword evidence="6" id="KW-1185">Reference proteome</keyword>
<dbReference type="SMART" id="SM00866">
    <property type="entry name" value="UTRA"/>
    <property type="match status" value="1"/>
</dbReference>
<comment type="caution">
    <text evidence="5">The sequence shown here is derived from an EMBL/GenBank/DDBJ whole genome shotgun (WGS) entry which is preliminary data.</text>
</comment>
<dbReference type="InterPro" id="IPR000524">
    <property type="entry name" value="Tscrpt_reg_HTH_GntR"/>
</dbReference>
<dbReference type="EMBL" id="JACYFC010000002">
    <property type="protein sequence ID" value="MBD5770823.1"/>
    <property type="molecule type" value="Genomic_DNA"/>
</dbReference>
<dbReference type="InterPro" id="IPR036390">
    <property type="entry name" value="WH_DNA-bd_sf"/>
</dbReference>
<dbReference type="PANTHER" id="PTHR44846">
    <property type="entry name" value="MANNOSYL-D-GLYCERATE TRANSPORT/METABOLISM SYSTEM REPRESSOR MNGR-RELATED"/>
    <property type="match status" value="1"/>
</dbReference>
<accession>A0ABR8P077</accession>
<dbReference type="InterPro" id="IPR050679">
    <property type="entry name" value="Bact_HTH_transcr_reg"/>
</dbReference>
<dbReference type="SUPFAM" id="SSF46785">
    <property type="entry name" value="Winged helix' DNA-binding domain"/>
    <property type="match status" value="1"/>
</dbReference>
<reference evidence="5 6" key="1">
    <citation type="submission" date="2020-09" db="EMBL/GenBank/DDBJ databases">
        <title>Marinomonas sp. nov., isolated from the cysticercosis algae of Qingdao, China.</title>
        <authorList>
            <person name="Sun X."/>
        </authorList>
    </citation>
    <scope>NUCLEOTIDE SEQUENCE [LARGE SCALE GENOMIC DNA]</scope>
    <source>
        <strain evidence="5 6">SM2066</strain>
    </source>
</reference>
<dbReference type="Gene3D" id="1.10.10.10">
    <property type="entry name" value="Winged helix-like DNA-binding domain superfamily/Winged helix DNA-binding domain"/>
    <property type="match status" value="1"/>
</dbReference>
<sequence>MLNSQYHHLQRYFGDLIQQKVLEAGTKLPSEREIGEQFKLTRITVRQALQNLEAEGLIYRQNRRGWFVTPPPVIYDPANYLSFNLYVTEQGFIPHTEKLLQQIEPANEELAQLMGIETNTPVLFLHRRRYIDQRPVLIEKIYINFKFLPGIEKEELSQSLGQLLKQKYQLEYRDMDLSFKSTSLPAHAANDLGISTGHAGLHIERINYTSDKKVLEVDYEFWRHDAMSIRIALRD</sequence>
<dbReference type="SUPFAM" id="SSF64288">
    <property type="entry name" value="Chorismate lyase-like"/>
    <property type="match status" value="1"/>
</dbReference>
<protein>
    <submittedName>
        <fullName evidence="5">UTRA domain-containing protein</fullName>
    </submittedName>
</protein>
<evidence type="ECO:0000256" key="3">
    <source>
        <dbReference type="ARBA" id="ARBA00023163"/>
    </source>
</evidence>
<dbReference type="PROSITE" id="PS50949">
    <property type="entry name" value="HTH_GNTR"/>
    <property type="match status" value="1"/>
</dbReference>
<dbReference type="InterPro" id="IPR036388">
    <property type="entry name" value="WH-like_DNA-bd_sf"/>
</dbReference>
<dbReference type="Gene3D" id="3.40.1410.10">
    <property type="entry name" value="Chorismate lyase-like"/>
    <property type="match status" value="1"/>
</dbReference>
<dbReference type="InterPro" id="IPR028978">
    <property type="entry name" value="Chorismate_lyase_/UTRA_dom_sf"/>
</dbReference>
<keyword evidence="2" id="KW-0238">DNA-binding</keyword>
<dbReference type="Pfam" id="PF07702">
    <property type="entry name" value="UTRA"/>
    <property type="match status" value="1"/>
</dbReference>
<name>A0ABR8P077_9GAMM</name>
<dbReference type="PRINTS" id="PR00035">
    <property type="entry name" value="HTHGNTR"/>
</dbReference>
<keyword evidence="3" id="KW-0804">Transcription</keyword>
<feature type="domain" description="HTH gntR-type" evidence="4">
    <location>
        <begin position="3"/>
        <end position="71"/>
    </location>
</feature>
<evidence type="ECO:0000256" key="2">
    <source>
        <dbReference type="ARBA" id="ARBA00023125"/>
    </source>
</evidence>
<dbReference type="Proteomes" id="UP000604161">
    <property type="component" value="Unassembled WGS sequence"/>
</dbReference>
<dbReference type="InterPro" id="IPR011663">
    <property type="entry name" value="UTRA"/>
</dbReference>
<keyword evidence="1" id="KW-0805">Transcription regulation</keyword>
<dbReference type="SMART" id="SM00345">
    <property type="entry name" value="HTH_GNTR"/>
    <property type="match status" value="1"/>
</dbReference>
<dbReference type="CDD" id="cd07377">
    <property type="entry name" value="WHTH_GntR"/>
    <property type="match status" value="1"/>
</dbReference>
<evidence type="ECO:0000256" key="1">
    <source>
        <dbReference type="ARBA" id="ARBA00023015"/>
    </source>
</evidence>
<evidence type="ECO:0000259" key="4">
    <source>
        <dbReference type="PROSITE" id="PS50949"/>
    </source>
</evidence>
<dbReference type="RefSeq" id="WP_191594199.1">
    <property type="nucleotide sequence ID" value="NZ_JACYFC010000002.1"/>
</dbReference>
<evidence type="ECO:0000313" key="6">
    <source>
        <dbReference type="Proteomes" id="UP000604161"/>
    </source>
</evidence>
<gene>
    <name evidence="5" type="ORF">IF202_07135</name>
</gene>
<dbReference type="PANTHER" id="PTHR44846:SF1">
    <property type="entry name" value="MANNOSYL-D-GLYCERATE TRANSPORT_METABOLISM SYSTEM REPRESSOR MNGR-RELATED"/>
    <property type="match status" value="1"/>
</dbReference>